<evidence type="ECO:0000259" key="2">
    <source>
        <dbReference type="Pfam" id="PF08718"/>
    </source>
</evidence>
<organism evidence="3 4">
    <name type="scientific">Colocasia esculenta</name>
    <name type="common">Wild taro</name>
    <name type="synonym">Arum esculentum</name>
    <dbReference type="NCBI Taxonomy" id="4460"/>
    <lineage>
        <taxon>Eukaryota</taxon>
        <taxon>Viridiplantae</taxon>
        <taxon>Streptophyta</taxon>
        <taxon>Embryophyta</taxon>
        <taxon>Tracheophyta</taxon>
        <taxon>Spermatophyta</taxon>
        <taxon>Magnoliopsida</taxon>
        <taxon>Liliopsida</taxon>
        <taxon>Araceae</taxon>
        <taxon>Aroideae</taxon>
        <taxon>Colocasieae</taxon>
        <taxon>Colocasia</taxon>
    </lineage>
</organism>
<feature type="region of interest" description="Disordered" evidence="1">
    <location>
        <begin position="1"/>
        <end position="20"/>
    </location>
</feature>
<dbReference type="AlphaFoldDB" id="A0A843WFZ2"/>
<dbReference type="InterPro" id="IPR014830">
    <property type="entry name" value="Glycolipid_transfer_prot_dom"/>
</dbReference>
<dbReference type="Gene3D" id="1.10.3520.10">
    <property type="entry name" value="Glycolipid transfer protein"/>
    <property type="match status" value="1"/>
</dbReference>
<dbReference type="Pfam" id="PF08718">
    <property type="entry name" value="GLTP"/>
    <property type="match status" value="1"/>
</dbReference>
<dbReference type="GO" id="GO:0005829">
    <property type="term" value="C:cytosol"/>
    <property type="evidence" value="ECO:0007669"/>
    <property type="project" value="TreeGrafter"/>
</dbReference>
<dbReference type="Proteomes" id="UP000652761">
    <property type="component" value="Unassembled WGS sequence"/>
</dbReference>
<dbReference type="GO" id="GO:0016020">
    <property type="term" value="C:membrane"/>
    <property type="evidence" value="ECO:0007669"/>
    <property type="project" value="TreeGrafter"/>
</dbReference>
<dbReference type="OrthoDB" id="205255at2759"/>
<protein>
    <recommendedName>
        <fullName evidence="2">Glycolipid transfer protein domain-containing protein</fullName>
    </recommendedName>
</protein>
<proteinExistence type="predicted"/>
<evidence type="ECO:0000313" key="4">
    <source>
        <dbReference type="Proteomes" id="UP000652761"/>
    </source>
</evidence>
<reference evidence="3" key="1">
    <citation type="submission" date="2017-07" db="EMBL/GenBank/DDBJ databases">
        <title>Taro Niue Genome Assembly and Annotation.</title>
        <authorList>
            <person name="Atibalentja N."/>
            <person name="Keating K."/>
            <person name="Fields C.J."/>
        </authorList>
    </citation>
    <scope>NUCLEOTIDE SEQUENCE</scope>
    <source>
        <strain evidence="3">Niue_2</strain>
        <tissue evidence="3">Leaf</tissue>
    </source>
</reference>
<name>A0A843WFZ2_COLES</name>
<sequence>MKELQVMKRKGGEQDEEEASRLKKKWVQLEKGTPDIRFAIEELSLAKPDDKRISTLAFLSVSSLLLQVIDKIGPTMAVLRRDVQSNIERLQQSYISNPSAYSDLVEILKKEADEGKARKGESCSRAIVWLTRSMDFSIAFVEGLENDPESSLEQLVEEAYKVALKPWHGWISSAAYKVAIKLVPDRETFVNLVLGHGQDRTTLKGDIQSLVSLLQPVLNEIHTVLESFRLNQLKSA</sequence>
<dbReference type="PANTHER" id="PTHR10219:SF34">
    <property type="entry name" value="GLYCOLIPID TRANSFER PROTEIN 3"/>
    <property type="match status" value="1"/>
</dbReference>
<gene>
    <name evidence="3" type="ORF">Taro_035832</name>
</gene>
<dbReference type="InterPro" id="IPR036497">
    <property type="entry name" value="GLTP_sf"/>
</dbReference>
<dbReference type="SUPFAM" id="SSF110004">
    <property type="entry name" value="Glycolipid transfer protein, GLTP"/>
    <property type="match status" value="1"/>
</dbReference>
<evidence type="ECO:0000313" key="3">
    <source>
        <dbReference type="EMBL" id="MQM03054.1"/>
    </source>
</evidence>
<dbReference type="PANTHER" id="PTHR10219">
    <property type="entry name" value="GLYCOLIPID TRANSFER PROTEIN-RELATED"/>
    <property type="match status" value="1"/>
</dbReference>
<keyword evidence="4" id="KW-1185">Reference proteome</keyword>
<accession>A0A843WFZ2</accession>
<feature type="domain" description="Glycolipid transfer protein" evidence="2">
    <location>
        <begin position="53"/>
        <end position="192"/>
    </location>
</feature>
<dbReference type="SMR" id="A0A843WFZ2"/>
<dbReference type="EMBL" id="NMUH01002968">
    <property type="protein sequence ID" value="MQM03054.1"/>
    <property type="molecule type" value="Genomic_DNA"/>
</dbReference>
<feature type="compositionally biased region" description="Basic and acidic residues" evidence="1">
    <location>
        <begin position="1"/>
        <end position="13"/>
    </location>
</feature>
<comment type="caution">
    <text evidence="3">The sequence shown here is derived from an EMBL/GenBank/DDBJ whole genome shotgun (WGS) entry which is preliminary data.</text>
</comment>
<evidence type="ECO:0000256" key="1">
    <source>
        <dbReference type="SAM" id="MobiDB-lite"/>
    </source>
</evidence>
<dbReference type="GO" id="GO:1902388">
    <property type="term" value="F:ceramide 1-phosphate transfer activity"/>
    <property type="evidence" value="ECO:0007669"/>
    <property type="project" value="TreeGrafter"/>
</dbReference>
<dbReference type="GO" id="GO:1902387">
    <property type="term" value="F:ceramide 1-phosphate binding"/>
    <property type="evidence" value="ECO:0007669"/>
    <property type="project" value="TreeGrafter"/>
</dbReference>